<dbReference type="REBASE" id="58110">
    <property type="entry name" value="M.Msp7113ORF3173P"/>
</dbReference>
<name>K9WET2_9CYAN</name>
<evidence type="ECO:0000313" key="3">
    <source>
        <dbReference type="EMBL" id="AFZ18915.1"/>
    </source>
</evidence>
<dbReference type="EMBL" id="CP003630">
    <property type="protein sequence ID" value="AFZ18915.1"/>
    <property type="molecule type" value="Genomic_DNA"/>
</dbReference>
<dbReference type="AlphaFoldDB" id="K9WET2"/>
<accession>K9WET2</accession>
<dbReference type="eggNOG" id="COG4942">
    <property type="taxonomic scope" value="Bacteria"/>
</dbReference>
<keyword evidence="4" id="KW-1185">Reference proteome</keyword>
<organism evidence="3 4">
    <name type="scientific">Allocoleopsis franciscana PCC 7113</name>
    <dbReference type="NCBI Taxonomy" id="1173027"/>
    <lineage>
        <taxon>Bacteria</taxon>
        <taxon>Bacillati</taxon>
        <taxon>Cyanobacteriota</taxon>
        <taxon>Cyanophyceae</taxon>
        <taxon>Coleofasciculales</taxon>
        <taxon>Coleofasciculaceae</taxon>
        <taxon>Allocoleopsis</taxon>
        <taxon>Allocoleopsis franciscana</taxon>
    </lineage>
</organism>
<evidence type="ECO:0000313" key="4">
    <source>
        <dbReference type="Proteomes" id="UP000010471"/>
    </source>
</evidence>
<dbReference type="Proteomes" id="UP000010471">
    <property type="component" value="Chromosome"/>
</dbReference>
<dbReference type="OrthoDB" id="509038at2"/>
<proteinExistence type="predicted"/>
<dbReference type="HOGENOM" id="CLU_899314_0_0_3"/>
<dbReference type="PATRIC" id="fig|1173027.3.peg.3498"/>
<feature type="compositionally biased region" description="Acidic residues" evidence="2">
    <location>
        <begin position="176"/>
        <end position="189"/>
    </location>
</feature>
<dbReference type="STRING" id="1173027.Mic7113_3173"/>
<dbReference type="RefSeq" id="WP_015183060.1">
    <property type="nucleotide sequence ID" value="NC_019738.1"/>
</dbReference>
<feature type="region of interest" description="Disordered" evidence="2">
    <location>
        <begin position="169"/>
        <end position="190"/>
    </location>
</feature>
<evidence type="ECO:0000256" key="2">
    <source>
        <dbReference type="SAM" id="MobiDB-lite"/>
    </source>
</evidence>
<keyword evidence="1" id="KW-0175">Coiled coil</keyword>
<feature type="coiled-coil region" evidence="1">
    <location>
        <begin position="230"/>
        <end position="292"/>
    </location>
</feature>
<dbReference type="KEGG" id="mic:Mic7113_3173"/>
<protein>
    <submittedName>
        <fullName evidence="3">Uncharacterized protein</fullName>
    </submittedName>
</protein>
<reference evidence="3 4" key="1">
    <citation type="submission" date="2012-06" db="EMBL/GenBank/DDBJ databases">
        <title>Finished chromosome of genome of Microcoleus sp. PCC 7113.</title>
        <authorList>
            <consortium name="US DOE Joint Genome Institute"/>
            <person name="Gugger M."/>
            <person name="Coursin T."/>
            <person name="Rippka R."/>
            <person name="Tandeau De Marsac N."/>
            <person name="Huntemann M."/>
            <person name="Wei C.-L."/>
            <person name="Han J."/>
            <person name="Detter J.C."/>
            <person name="Han C."/>
            <person name="Tapia R."/>
            <person name="Chen A."/>
            <person name="Kyrpides N."/>
            <person name="Mavromatis K."/>
            <person name="Markowitz V."/>
            <person name="Szeto E."/>
            <person name="Ivanova N."/>
            <person name="Pagani I."/>
            <person name="Pati A."/>
            <person name="Goodwin L."/>
            <person name="Nordberg H.P."/>
            <person name="Cantor M.N."/>
            <person name="Hua S.X."/>
            <person name="Woyke T."/>
            <person name="Kerfeld C.A."/>
        </authorList>
    </citation>
    <scope>NUCLEOTIDE SEQUENCE [LARGE SCALE GENOMIC DNA]</scope>
    <source>
        <strain evidence="3 4">PCC 7113</strain>
    </source>
</reference>
<evidence type="ECO:0000256" key="1">
    <source>
        <dbReference type="SAM" id="Coils"/>
    </source>
</evidence>
<gene>
    <name evidence="3" type="ORF">Mic7113_3173</name>
</gene>
<sequence>MDYLDFVPAITQRGQIKAFIESDAGVQATEAKLYGVFSAWWQLHAPGLGELPKTKKVMELRAEFLSSFVDSLQSVGLLDRFKVAGVVASWWDEVKYELRTLSESDFGGLVDSWVDTIRDALEQDEETQNNQTKFDPLNHKLVVRLMPDYLEEIAEAEARIAELEQQKEAFERGEEAEAEEGEATEEESEAVNFAKELETRLKTLKGSIKEPKKDIKDLRKNSPLLNAAKIAELEAMVEPMEAEIAEIEKQLEPYKEIKKQLAQAKGILRTLKNELVKRLEAKRAALTDEECQGLVLAIFQDGLTAQLERYVTAHRQQVIVAVENWWDKYRVTLQDIEGERDAAAKQLSEFLSGLGYAN</sequence>